<evidence type="ECO:0000256" key="2">
    <source>
        <dbReference type="ARBA" id="ARBA00022475"/>
    </source>
</evidence>
<evidence type="ECO:0000256" key="3">
    <source>
        <dbReference type="ARBA" id="ARBA00022692"/>
    </source>
</evidence>
<name>A0A1H0ALS7_9BACT</name>
<dbReference type="GO" id="GO:0005886">
    <property type="term" value="C:plasma membrane"/>
    <property type="evidence" value="ECO:0007669"/>
    <property type="project" value="UniProtKB-SubCell"/>
</dbReference>
<dbReference type="SUPFAM" id="SSF103501">
    <property type="entry name" value="Respiratory nitrate reductase 1 gamma chain"/>
    <property type="match status" value="1"/>
</dbReference>
<evidence type="ECO:0000256" key="1">
    <source>
        <dbReference type="ARBA" id="ARBA00004651"/>
    </source>
</evidence>
<dbReference type="RefSeq" id="WP_092062770.1">
    <property type="nucleotide sequence ID" value="NZ_FNIN01000001.1"/>
</dbReference>
<keyword evidence="6 7" id="KW-0472">Membrane</keyword>
<organism evidence="9 10">
    <name type="scientific">Desulfonauticus submarinus</name>
    <dbReference type="NCBI Taxonomy" id="206665"/>
    <lineage>
        <taxon>Bacteria</taxon>
        <taxon>Pseudomonadati</taxon>
        <taxon>Thermodesulfobacteriota</taxon>
        <taxon>Desulfovibrionia</taxon>
        <taxon>Desulfovibrionales</taxon>
        <taxon>Desulfonauticaceae</taxon>
        <taxon>Desulfonauticus</taxon>
    </lineage>
</organism>
<protein>
    <submittedName>
        <fullName evidence="9">Nitrate reductase gamma subunit</fullName>
    </submittedName>
</protein>
<dbReference type="AlphaFoldDB" id="A0A1H0ALS7"/>
<evidence type="ECO:0000256" key="5">
    <source>
        <dbReference type="ARBA" id="ARBA00023002"/>
    </source>
</evidence>
<feature type="transmembrane region" description="Helical" evidence="7">
    <location>
        <begin position="170"/>
        <end position="190"/>
    </location>
</feature>
<dbReference type="EMBL" id="FNIN01000001">
    <property type="protein sequence ID" value="SDN34349.1"/>
    <property type="molecule type" value="Genomic_DNA"/>
</dbReference>
<feature type="domain" description="NarG-like" evidence="8">
    <location>
        <begin position="171"/>
        <end position="201"/>
    </location>
</feature>
<evidence type="ECO:0000259" key="8">
    <source>
        <dbReference type="Pfam" id="PF02665"/>
    </source>
</evidence>
<proteinExistence type="predicted"/>
<accession>A0A1H0ALS7</accession>
<dbReference type="STRING" id="206665.SAMN04488516_101465"/>
<evidence type="ECO:0000256" key="4">
    <source>
        <dbReference type="ARBA" id="ARBA00022989"/>
    </source>
</evidence>
<keyword evidence="2" id="KW-1003">Cell membrane</keyword>
<keyword evidence="5" id="KW-0560">Oxidoreductase</keyword>
<dbReference type="Proteomes" id="UP000199602">
    <property type="component" value="Unassembled WGS sequence"/>
</dbReference>
<evidence type="ECO:0000256" key="6">
    <source>
        <dbReference type="ARBA" id="ARBA00023136"/>
    </source>
</evidence>
<dbReference type="Pfam" id="PF02665">
    <property type="entry name" value="Nitrate_red_gam"/>
    <property type="match status" value="1"/>
</dbReference>
<dbReference type="NCBIfam" id="NF045723">
    <property type="entry name" value="memb_anch_TmcC"/>
    <property type="match status" value="1"/>
</dbReference>
<reference evidence="9 10" key="1">
    <citation type="submission" date="2016-10" db="EMBL/GenBank/DDBJ databases">
        <authorList>
            <person name="de Groot N.N."/>
        </authorList>
    </citation>
    <scope>NUCLEOTIDE SEQUENCE [LARGE SCALE GENOMIC DNA]</scope>
    <source>
        <strain evidence="9 10">DSM 15269</strain>
    </source>
</reference>
<sequence>MHNVYTFLLGPGAWITWGIFLGGSLYRLASITFLAKSRDEVVLRYFNLKFALRSILHWSIPFGTTNMRRHWIMTFISFCFHIGVIITPIFLSAHNILLKEYFNVYFITIPNWVADILTVFVLFSCIFFVLRKIFVREVRFVTSFTDYVLILLVFLPFLFGFLAYHQWFNYSLMLILHILFGEILLIVIPFTRLVHMIFAPLVRAYTGSEFGGVRHAKDW</sequence>
<feature type="transmembrane region" description="Helical" evidence="7">
    <location>
        <begin position="112"/>
        <end position="134"/>
    </location>
</feature>
<dbReference type="Gene3D" id="1.20.950.20">
    <property type="entry name" value="Transmembrane di-heme cytochromes, Chain C"/>
    <property type="match status" value="1"/>
</dbReference>
<keyword evidence="4 7" id="KW-1133">Transmembrane helix</keyword>
<dbReference type="GO" id="GO:0016491">
    <property type="term" value="F:oxidoreductase activity"/>
    <property type="evidence" value="ECO:0007669"/>
    <property type="project" value="UniProtKB-KW"/>
</dbReference>
<dbReference type="InterPro" id="IPR036197">
    <property type="entry name" value="NarG-like_sf"/>
</dbReference>
<evidence type="ECO:0000256" key="7">
    <source>
        <dbReference type="SAM" id="Phobius"/>
    </source>
</evidence>
<comment type="subcellular location">
    <subcellularLocation>
        <location evidence="1">Cell membrane</location>
        <topology evidence="1">Multi-pass membrane protein</topology>
    </subcellularLocation>
</comment>
<evidence type="ECO:0000313" key="9">
    <source>
        <dbReference type="EMBL" id="SDN34349.1"/>
    </source>
</evidence>
<keyword evidence="3 7" id="KW-0812">Transmembrane</keyword>
<feature type="transmembrane region" description="Helical" evidence="7">
    <location>
        <begin position="71"/>
        <end position="92"/>
    </location>
</feature>
<keyword evidence="10" id="KW-1185">Reference proteome</keyword>
<dbReference type="OrthoDB" id="5450521at2"/>
<dbReference type="InterPro" id="IPR023234">
    <property type="entry name" value="NarG-like_domain"/>
</dbReference>
<feature type="transmembrane region" description="Helical" evidence="7">
    <location>
        <begin position="12"/>
        <end position="35"/>
    </location>
</feature>
<gene>
    <name evidence="9" type="ORF">SAMN04488516_101465</name>
</gene>
<feature type="transmembrane region" description="Helical" evidence="7">
    <location>
        <begin position="146"/>
        <end position="164"/>
    </location>
</feature>
<evidence type="ECO:0000313" key="10">
    <source>
        <dbReference type="Proteomes" id="UP000199602"/>
    </source>
</evidence>